<dbReference type="SMART" id="SM00220">
    <property type="entry name" value="S_TKc"/>
    <property type="match status" value="1"/>
</dbReference>
<feature type="region of interest" description="Disordered" evidence="7">
    <location>
        <begin position="1"/>
        <end position="22"/>
    </location>
</feature>
<dbReference type="PANTHER" id="PTHR24346">
    <property type="entry name" value="MAP/MICROTUBULE AFFINITY-REGULATING KINASE"/>
    <property type="match status" value="1"/>
</dbReference>
<dbReference type="PROSITE" id="PS00108">
    <property type="entry name" value="PROTEIN_KINASE_ST"/>
    <property type="match status" value="1"/>
</dbReference>
<feature type="domain" description="Protein kinase" evidence="8">
    <location>
        <begin position="29"/>
        <end position="285"/>
    </location>
</feature>
<dbReference type="EMBL" id="CAXHTA020000003">
    <property type="protein sequence ID" value="CAL5220357.1"/>
    <property type="molecule type" value="Genomic_DNA"/>
</dbReference>
<dbReference type="PROSITE" id="PS50011">
    <property type="entry name" value="PROTEIN_KINASE_DOM"/>
    <property type="match status" value="1"/>
</dbReference>
<keyword evidence="6" id="KW-0723">Serine/threonine-protein kinase</keyword>
<dbReference type="InterPro" id="IPR000719">
    <property type="entry name" value="Prot_kinase_dom"/>
</dbReference>
<evidence type="ECO:0000256" key="4">
    <source>
        <dbReference type="ARBA" id="ARBA00022840"/>
    </source>
</evidence>
<feature type="region of interest" description="Disordered" evidence="7">
    <location>
        <begin position="327"/>
        <end position="352"/>
    </location>
</feature>
<dbReference type="PANTHER" id="PTHR24346:SF92">
    <property type="entry name" value="SNF1-RELATED PROTEIN KINASE 2.6"/>
    <property type="match status" value="1"/>
</dbReference>
<dbReference type="PROSITE" id="PS00107">
    <property type="entry name" value="PROTEIN_KINASE_ATP"/>
    <property type="match status" value="1"/>
</dbReference>
<protein>
    <submittedName>
        <fullName evidence="9">G2356 protein</fullName>
    </submittedName>
</protein>
<evidence type="ECO:0000256" key="7">
    <source>
        <dbReference type="SAM" id="MobiDB-lite"/>
    </source>
</evidence>
<keyword evidence="2 5" id="KW-0547">Nucleotide-binding</keyword>
<dbReference type="InterPro" id="IPR011009">
    <property type="entry name" value="Kinase-like_dom_sf"/>
</dbReference>
<evidence type="ECO:0000256" key="1">
    <source>
        <dbReference type="ARBA" id="ARBA00022679"/>
    </source>
</evidence>
<dbReference type="Pfam" id="PF00069">
    <property type="entry name" value="Pkinase"/>
    <property type="match status" value="1"/>
</dbReference>
<evidence type="ECO:0000256" key="2">
    <source>
        <dbReference type="ARBA" id="ARBA00022741"/>
    </source>
</evidence>
<dbReference type="Gene3D" id="1.10.510.10">
    <property type="entry name" value="Transferase(Phosphotransferase) domain 1"/>
    <property type="match status" value="1"/>
</dbReference>
<evidence type="ECO:0000313" key="10">
    <source>
        <dbReference type="Proteomes" id="UP001497392"/>
    </source>
</evidence>
<comment type="caution">
    <text evidence="9">The sequence shown here is derived from an EMBL/GenBank/DDBJ whole genome shotgun (WGS) entry which is preliminary data.</text>
</comment>
<dbReference type="InterPro" id="IPR017441">
    <property type="entry name" value="Protein_kinase_ATP_BS"/>
</dbReference>
<dbReference type="SUPFAM" id="SSF56112">
    <property type="entry name" value="Protein kinase-like (PK-like)"/>
    <property type="match status" value="1"/>
</dbReference>
<sequence length="352" mass="39648">MNACFWSGARASQAKPSPAPKMDMNNAKFEMLKDIGSGNFGVAKLMKDRQTGEQVAVKFIERGEKIDKNVERELINHKTLLHPNIIRFKEVFVTSTHLGIVMEYAAGGELFDRIVKAGRFSEDEARYFFQQLISGVEFCHSQGVCHRDLKLENTLLDGRPAPRLKICDFGYSKSAVFDSQPKSTVGTPAYIAPEVLSRKHYDGEIADVWSCGVTLYVMLVGAYPFEDPADPRNFRKTIQRIMGVKYSFPSNLHLSRECVDLISKIFQANPGNRISIGGIRSHPWFMKNLPEELLDGGRAAQALMQPSRQSVEEVKRVVQEARHKVQRPPTNINGTFNEEDFMDGDLVDEDMA</sequence>
<evidence type="ECO:0000313" key="9">
    <source>
        <dbReference type="EMBL" id="CAL5220357.1"/>
    </source>
</evidence>
<comment type="similarity">
    <text evidence="6">Belongs to the protein kinase superfamily.</text>
</comment>
<accession>A0ABP1FQL7</accession>
<feature type="binding site" evidence="5">
    <location>
        <position position="58"/>
    </location>
    <ligand>
        <name>ATP</name>
        <dbReference type="ChEBI" id="CHEBI:30616"/>
    </ligand>
</feature>
<evidence type="ECO:0000256" key="6">
    <source>
        <dbReference type="RuleBase" id="RU000304"/>
    </source>
</evidence>
<dbReference type="Gene3D" id="3.30.200.20">
    <property type="entry name" value="Phosphorylase Kinase, domain 1"/>
    <property type="match status" value="1"/>
</dbReference>
<reference evidence="9 10" key="1">
    <citation type="submission" date="2024-06" db="EMBL/GenBank/DDBJ databases">
        <authorList>
            <person name="Kraege A."/>
            <person name="Thomma B."/>
        </authorList>
    </citation>
    <scope>NUCLEOTIDE SEQUENCE [LARGE SCALE GENOMIC DNA]</scope>
</reference>
<feature type="compositionally biased region" description="Acidic residues" evidence="7">
    <location>
        <begin position="337"/>
        <end position="352"/>
    </location>
</feature>
<evidence type="ECO:0000256" key="5">
    <source>
        <dbReference type="PROSITE-ProRule" id="PRU10141"/>
    </source>
</evidence>
<evidence type="ECO:0000256" key="3">
    <source>
        <dbReference type="ARBA" id="ARBA00022777"/>
    </source>
</evidence>
<proteinExistence type="inferred from homology"/>
<gene>
    <name evidence="9" type="primary">g2356</name>
    <name evidence="9" type="ORF">VP750_LOCUS2016</name>
</gene>
<keyword evidence="4 5" id="KW-0067">ATP-binding</keyword>
<name>A0ABP1FQL7_9CHLO</name>
<dbReference type="InterPro" id="IPR008271">
    <property type="entry name" value="Ser/Thr_kinase_AS"/>
</dbReference>
<dbReference type="Proteomes" id="UP001497392">
    <property type="component" value="Unassembled WGS sequence"/>
</dbReference>
<keyword evidence="3" id="KW-0418">Kinase</keyword>
<organism evidence="9 10">
    <name type="scientific">Coccomyxa viridis</name>
    <dbReference type="NCBI Taxonomy" id="1274662"/>
    <lineage>
        <taxon>Eukaryota</taxon>
        <taxon>Viridiplantae</taxon>
        <taxon>Chlorophyta</taxon>
        <taxon>core chlorophytes</taxon>
        <taxon>Trebouxiophyceae</taxon>
        <taxon>Trebouxiophyceae incertae sedis</taxon>
        <taxon>Coccomyxaceae</taxon>
        <taxon>Coccomyxa</taxon>
    </lineage>
</organism>
<evidence type="ECO:0000259" key="8">
    <source>
        <dbReference type="PROSITE" id="PS50011"/>
    </source>
</evidence>
<keyword evidence="10" id="KW-1185">Reference proteome</keyword>
<keyword evidence="1" id="KW-0808">Transferase</keyword>